<dbReference type="PANTHER" id="PTHR15838:SF1">
    <property type="entry name" value="ZINC FINGER CCHC DOMAIN-CONTAINING PROTEIN 17"/>
    <property type="match status" value="1"/>
</dbReference>
<protein>
    <recommendedName>
        <fullName evidence="2">S1 motif domain-containing protein</fullName>
    </recommendedName>
</protein>
<dbReference type="AlphaFoldDB" id="A0ABD3NEK4"/>
<name>A0ABD3NEK4_9STRA</name>
<keyword evidence="4" id="KW-1185">Reference proteome</keyword>
<dbReference type="SUPFAM" id="SSF50249">
    <property type="entry name" value="Nucleic acid-binding proteins"/>
    <property type="match status" value="1"/>
</dbReference>
<proteinExistence type="predicted"/>
<dbReference type="PANTHER" id="PTHR15838">
    <property type="entry name" value="NUCLEOLAR PROTEIN OF 40 KDA"/>
    <property type="match status" value="1"/>
</dbReference>
<dbReference type="InterPro" id="IPR003029">
    <property type="entry name" value="S1_domain"/>
</dbReference>
<reference evidence="3 4" key="1">
    <citation type="submission" date="2024-10" db="EMBL/GenBank/DDBJ databases">
        <title>Updated reference genomes for cyclostephanoid diatoms.</title>
        <authorList>
            <person name="Roberts W.R."/>
            <person name="Alverson A.J."/>
        </authorList>
    </citation>
    <scope>NUCLEOTIDE SEQUENCE [LARGE SCALE GENOMIC DNA]</scope>
    <source>
        <strain evidence="3 4">AJA010-31</strain>
    </source>
</reference>
<dbReference type="Pfam" id="PF00575">
    <property type="entry name" value="S1"/>
    <property type="match status" value="1"/>
</dbReference>
<evidence type="ECO:0000256" key="1">
    <source>
        <dbReference type="SAM" id="MobiDB-lite"/>
    </source>
</evidence>
<accession>A0ABD3NEK4</accession>
<feature type="region of interest" description="Disordered" evidence="1">
    <location>
        <begin position="184"/>
        <end position="353"/>
    </location>
</feature>
<organism evidence="3 4">
    <name type="scientific">Cyclotella atomus</name>
    <dbReference type="NCBI Taxonomy" id="382360"/>
    <lineage>
        <taxon>Eukaryota</taxon>
        <taxon>Sar</taxon>
        <taxon>Stramenopiles</taxon>
        <taxon>Ochrophyta</taxon>
        <taxon>Bacillariophyta</taxon>
        <taxon>Coscinodiscophyceae</taxon>
        <taxon>Thalassiosirophycidae</taxon>
        <taxon>Stephanodiscales</taxon>
        <taxon>Stephanodiscaceae</taxon>
        <taxon>Cyclotella</taxon>
    </lineage>
</organism>
<feature type="compositionally biased region" description="Basic and acidic residues" evidence="1">
    <location>
        <begin position="184"/>
        <end position="208"/>
    </location>
</feature>
<dbReference type="SMART" id="SM00316">
    <property type="entry name" value="S1"/>
    <property type="match status" value="1"/>
</dbReference>
<gene>
    <name evidence="3" type="ORF">ACHAWO_008977</name>
</gene>
<sequence length="367" mass="41774">MNHRRQPFEPPAPYSIQRGIISRIESFGAFVKLVNSPITGLVHISQLHSSKVDNVNDVVELDMDVFVKVMEVSVESYEDESGRQRQRHRVKLSMKYVDQDSGKDLDPDNTQMEQDLFRSGGNRSRNFDEGGGTGGADSTLGRALASNIGMSSSAIDPGNLVLKGKQTGGTASFNGYALVGEHEGEDLSSRINETQKSEPLKPAEEKMIRPMGRGRGTTLPAWMTRNDGEDKLGSMKQSNGDHSRNSDESDDESYRRRKSSKRRKKDRDRHHKSNKKHRHKSSRRKDRSRSISRSRSRSRDRKRSHKHSRRSRRNDRYSRSRSRSSGRYSRSRSDSSGRCNQKPGPEFASVEEARAIMERLERQRGER</sequence>
<feature type="domain" description="S1 motif" evidence="2">
    <location>
        <begin position="14"/>
        <end position="95"/>
    </location>
</feature>
<feature type="compositionally biased region" description="Basic and acidic residues" evidence="1">
    <location>
        <begin position="97"/>
        <end position="106"/>
    </location>
</feature>
<feature type="compositionally biased region" description="Basic and acidic residues" evidence="1">
    <location>
        <begin position="226"/>
        <end position="247"/>
    </location>
</feature>
<feature type="compositionally biased region" description="Low complexity" evidence="1">
    <location>
        <begin position="325"/>
        <end position="338"/>
    </location>
</feature>
<feature type="region of interest" description="Disordered" evidence="1">
    <location>
        <begin position="93"/>
        <end position="139"/>
    </location>
</feature>
<evidence type="ECO:0000259" key="2">
    <source>
        <dbReference type="PROSITE" id="PS50126"/>
    </source>
</evidence>
<dbReference type="PROSITE" id="PS50126">
    <property type="entry name" value="S1"/>
    <property type="match status" value="1"/>
</dbReference>
<dbReference type="Gene3D" id="2.40.50.140">
    <property type="entry name" value="Nucleic acid-binding proteins"/>
    <property type="match status" value="1"/>
</dbReference>
<evidence type="ECO:0000313" key="4">
    <source>
        <dbReference type="Proteomes" id="UP001530400"/>
    </source>
</evidence>
<feature type="compositionally biased region" description="Basic residues" evidence="1">
    <location>
        <begin position="255"/>
        <end position="324"/>
    </location>
</feature>
<evidence type="ECO:0000313" key="3">
    <source>
        <dbReference type="EMBL" id="KAL3774394.1"/>
    </source>
</evidence>
<dbReference type="Proteomes" id="UP001530400">
    <property type="component" value="Unassembled WGS sequence"/>
</dbReference>
<dbReference type="EMBL" id="JALLPJ020001196">
    <property type="protein sequence ID" value="KAL3774394.1"/>
    <property type="molecule type" value="Genomic_DNA"/>
</dbReference>
<comment type="caution">
    <text evidence="3">The sequence shown here is derived from an EMBL/GenBank/DDBJ whole genome shotgun (WGS) entry which is preliminary data.</text>
</comment>
<dbReference type="InterPro" id="IPR012340">
    <property type="entry name" value="NA-bd_OB-fold"/>
</dbReference>